<accession>A0A6F8YJR2</accession>
<dbReference type="EMBL" id="AP022871">
    <property type="protein sequence ID" value="BCB86191.1"/>
    <property type="molecule type" value="Genomic_DNA"/>
</dbReference>
<evidence type="ECO:0008006" key="3">
    <source>
        <dbReference type="Google" id="ProtNLM"/>
    </source>
</evidence>
<proteinExistence type="predicted"/>
<organism evidence="1 2">
    <name type="scientific">Phytohabitans suffuscus</name>
    <dbReference type="NCBI Taxonomy" id="624315"/>
    <lineage>
        <taxon>Bacteria</taxon>
        <taxon>Bacillati</taxon>
        <taxon>Actinomycetota</taxon>
        <taxon>Actinomycetes</taxon>
        <taxon>Micromonosporales</taxon>
        <taxon>Micromonosporaceae</taxon>
    </lineage>
</organism>
<reference evidence="1 2" key="1">
    <citation type="submission" date="2020-03" db="EMBL/GenBank/DDBJ databases">
        <title>Whole genome shotgun sequence of Phytohabitans suffuscus NBRC 105367.</title>
        <authorList>
            <person name="Komaki H."/>
            <person name="Tamura T."/>
        </authorList>
    </citation>
    <scope>NUCLEOTIDE SEQUENCE [LARGE SCALE GENOMIC DNA]</scope>
    <source>
        <strain evidence="1 2">NBRC 105367</strain>
    </source>
</reference>
<dbReference type="AlphaFoldDB" id="A0A6F8YJR2"/>
<protein>
    <recommendedName>
        <fullName evidence="3">Short-chain dehydrogenase</fullName>
    </recommendedName>
</protein>
<name>A0A6F8YJR2_9ACTN</name>
<evidence type="ECO:0000313" key="1">
    <source>
        <dbReference type="EMBL" id="BCB86191.1"/>
    </source>
</evidence>
<gene>
    <name evidence="1" type="ORF">Psuf_035040</name>
</gene>
<dbReference type="RefSeq" id="WP_180214563.1">
    <property type="nucleotide sequence ID" value="NZ_AP022871.1"/>
</dbReference>
<dbReference type="Gene3D" id="3.40.50.720">
    <property type="entry name" value="NAD(P)-binding Rossmann-like Domain"/>
    <property type="match status" value="1"/>
</dbReference>
<evidence type="ECO:0000313" key="2">
    <source>
        <dbReference type="Proteomes" id="UP000503011"/>
    </source>
</evidence>
<reference evidence="1 2" key="2">
    <citation type="submission" date="2020-03" db="EMBL/GenBank/DDBJ databases">
        <authorList>
            <person name="Ichikawa N."/>
            <person name="Kimura A."/>
            <person name="Kitahashi Y."/>
            <person name="Uohara A."/>
        </authorList>
    </citation>
    <scope>NUCLEOTIDE SEQUENCE [LARGE SCALE GENOMIC DNA]</scope>
    <source>
        <strain evidence="1 2">NBRC 105367</strain>
    </source>
</reference>
<dbReference type="KEGG" id="psuu:Psuf_035040"/>
<sequence>MALRWSEAEVSDQSGRVAVVTGGNAGLGFATGPGARRAGRDRCVPLSEGSTGVRIVVRELLTNQ</sequence>
<keyword evidence="2" id="KW-1185">Reference proteome</keyword>
<dbReference type="Proteomes" id="UP000503011">
    <property type="component" value="Chromosome"/>
</dbReference>